<gene>
    <name evidence="3" type="ORF">F3S47_00645</name>
</gene>
<feature type="signal peptide" evidence="2">
    <location>
        <begin position="1"/>
        <end position="19"/>
    </location>
</feature>
<dbReference type="SUPFAM" id="SSF69318">
    <property type="entry name" value="Integrin alpha N-terminal domain"/>
    <property type="match status" value="1"/>
</dbReference>
<keyword evidence="1 2" id="KW-0732">Signal</keyword>
<accession>A0A5J5GQZ2</accession>
<dbReference type="EMBL" id="VYQE01000001">
    <property type="protein sequence ID" value="KAA9009812.1"/>
    <property type="molecule type" value="Genomic_DNA"/>
</dbReference>
<comment type="caution">
    <text evidence="3">The sequence shown here is derived from an EMBL/GenBank/DDBJ whole genome shotgun (WGS) entry which is preliminary data.</text>
</comment>
<dbReference type="Pfam" id="PF13517">
    <property type="entry name" value="FG-GAP_3"/>
    <property type="match status" value="1"/>
</dbReference>
<name>A0A5J5GQZ2_9RHOB</name>
<dbReference type="AlphaFoldDB" id="A0A5J5GQZ2"/>
<feature type="chain" id="PRO_5023804329" evidence="2">
    <location>
        <begin position="20"/>
        <end position="239"/>
    </location>
</feature>
<evidence type="ECO:0000256" key="1">
    <source>
        <dbReference type="ARBA" id="ARBA00022729"/>
    </source>
</evidence>
<evidence type="ECO:0000313" key="4">
    <source>
        <dbReference type="Proteomes" id="UP000326554"/>
    </source>
</evidence>
<protein>
    <submittedName>
        <fullName evidence="3">VCBS repeat-containing protein</fullName>
    </submittedName>
</protein>
<organism evidence="3 4">
    <name type="scientific">Histidinibacterium aquaticum</name>
    <dbReference type="NCBI Taxonomy" id="2613962"/>
    <lineage>
        <taxon>Bacteria</taxon>
        <taxon>Pseudomonadati</taxon>
        <taxon>Pseudomonadota</taxon>
        <taxon>Alphaproteobacteria</taxon>
        <taxon>Rhodobacterales</taxon>
        <taxon>Paracoccaceae</taxon>
        <taxon>Histidinibacterium</taxon>
    </lineage>
</organism>
<evidence type="ECO:0000313" key="3">
    <source>
        <dbReference type="EMBL" id="KAA9009812.1"/>
    </source>
</evidence>
<dbReference type="InterPro" id="IPR028994">
    <property type="entry name" value="Integrin_alpha_N"/>
</dbReference>
<sequence>MRGAGLTLALALWAGVCAAQPADVTGGRYAEPTTRYPHGALGDESEWGALELDVRPCEGCEPTRRLIRLPETRVFEDTAPRLVDVDGDGRREAVVVESDAEQGARLAIYGPEGLVAATPFIGQHFRWLAPAAVADLDGDGAVELAYVDRPHLAKVLRIWRFGEGGLTPVAEAPGLTNHRFGEIEISGGLRDCGAGPEIVLASGDWSRVVAARVDREQITTRDLGPYRGPGDMAAALACS</sequence>
<proteinExistence type="predicted"/>
<dbReference type="InterPro" id="IPR013517">
    <property type="entry name" value="FG-GAP"/>
</dbReference>
<reference evidence="3 4" key="1">
    <citation type="submission" date="2019-09" db="EMBL/GenBank/DDBJ databases">
        <authorList>
            <person name="Park J.-S."/>
            <person name="Choi H.-J."/>
        </authorList>
    </citation>
    <scope>NUCLEOTIDE SEQUENCE [LARGE SCALE GENOMIC DNA]</scope>
    <source>
        <strain evidence="3 4">176SS1-4</strain>
    </source>
</reference>
<dbReference type="RefSeq" id="WP_150443297.1">
    <property type="nucleotide sequence ID" value="NZ_VYQE01000001.1"/>
</dbReference>
<evidence type="ECO:0000256" key="2">
    <source>
        <dbReference type="SAM" id="SignalP"/>
    </source>
</evidence>
<dbReference type="Proteomes" id="UP000326554">
    <property type="component" value="Unassembled WGS sequence"/>
</dbReference>
<keyword evidence="4" id="KW-1185">Reference proteome</keyword>